<organism evidence="2 3">
    <name type="scientific">Cryptotermes secundus</name>
    <dbReference type="NCBI Taxonomy" id="105785"/>
    <lineage>
        <taxon>Eukaryota</taxon>
        <taxon>Metazoa</taxon>
        <taxon>Ecdysozoa</taxon>
        <taxon>Arthropoda</taxon>
        <taxon>Hexapoda</taxon>
        <taxon>Insecta</taxon>
        <taxon>Pterygota</taxon>
        <taxon>Neoptera</taxon>
        <taxon>Polyneoptera</taxon>
        <taxon>Dictyoptera</taxon>
        <taxon>Blattodea</taxon>
        <taxon>Blattoidea</taxon>
        <taxon>Termitoidae</taxon>
        <taxon>Kalotermitidae</taxon>
        <taxon>Cryptotermitinae</taxon>
        <taxon>Cryptotermes</taxon>
    </lineage>
</organism>
<name>A0A2J7QV77_9NEOP</name>
<accession>A0A2J7QV77</accession>
<dbReference type="AlphaFoldDB" id="A0A2J7QV77"/>
<comment type="caution">
    <text evidence="2">The sequence shown here is derived from an EMBL/GenBank/DDBJ whole genome shotgun (WGS) entry which is preliminary data.</text>
</comment>
<keyword evidence="3" id="KW-1185">Reference proteome</keyword>
<dbReference type="InParanoid" id="A0A2J7QV77"/>
<proteinExistence type="predicted"/>
<keyword evidence="1" id="KW-1133">Transmembrane helix</keyword>
<keyword evidence="1" id="KW-0812">Transmembrane</keyword>
<evidence type="ECO:0000313" key="3">
    <source>
        <dbReference type="Proteomes" id="UP000235965"/>
    </source>
</evidence>
<gene>
    <name evidence="2" type="ORF">B7P43_G03883</name>
</gene>
<dbReference type="Proteomes" id="UP000235965">
    <property type="component" value="Unassembled WGS sequence"/>
</dbReference>
<evidence type="ECO:0000256" key="1">
    <source>
        <dbReference type="SAM" id="Phobius"/>
    </source>
</evidence>
<protein>
    <submittedName>
        <fullName evidence="2">Uncharacterized protein</fullName>
    </submittedName>
</protein>
<feature type="transmembrane region" description="Helical" evidence="1">
    <location>
        <begin position="35"/>
        <end position="56"/>
    </location>
</feature>
<sequence>MWILCPPDTYVVLVNYPTQMKSGFITENETFQETIIFHLLLNVLSEMSSGCLVFWFQSLQQLQLVRFH</sequence>
<keyword evidence="1" id="KW-0472">Membrane</keyword>
<dbReference type="EMBL" id="NEVH01010478">
    <property type="protein sequence ID" value="PNF32487.1"/>
    <property type="molecule type" value="Genomic_DNA"/>
</dbReference>
<evidence type="ECO:0000313" key="2">
    <source>
        <dbReference type="EMBL" id="PNF32487.1"/>
    </source>
</evidence>
<reference evidence="2 3" key="1">
    <citation type="submission" date="2017-12" db="EMBL/GenBank/DDBJ databases">
        <title>Hemimetabolous genomes reveal molecular basis of termite eusociality.</title>
        <authorList>
            <person name="Harrison M.C."/>
            <person name="Jongepier E."/>
            <person name="Robertson H.M."/>
            <person name="Arning N."/>
            <person name="Bitard-Feildel T."/>
            <person name="Chao H."/>
            <person name="Childers C.P."/>
            <person name="Dinh H."/>
            <person name="Doddapaneni H."/>
            <person name="Dugan S."/>
            <person name="Gowin J."/>
            <person name="Greiner C."/>
            <person name="Han Y."/>
            <person name="Hu H."/>
            <person name="Hughes D.S.T."/>
            <person name="Huylmans A.-K."/>
            <person name="Kemena C."/>
            <person name="Kremer L.P.M."/>
            <person name="Lee S.L."/>
            <person name="Lopez-Ezquerra A."/>
            <person name="Mallet L."/>
            <person name="Monroy-Kuhn J.M."/>
            <person name="Moser A."/>
            <person name="Murali S.C."/>
            <person name="Muzny D.M."/>
            <person name="Otani S."/>
            <person name="Piulachs M.-D."/>
            <person name="Poelchau M."/>
            <person name="Qu J."/>
            <person name="Schaub F."/>
            <person name="Wada-Katsumata A."/>
            <person name="Worley K.C."/>
            <person name="Xie Q."/>
            <person name="Ylla G."/>
            <person name="Poulsen M."/>
            <person name="Gibbs R.A."/>
            <person name="Schal C."/>
            <person name="Richards S."/>
            <person name="Belles X."/>
            <person name="Korb J."/>
            <person name="Bornberg-Bauer E."/>
        </authorList>
    </citation>
    <scope>NUCLEOTIDE SEQUENCE [LARGE SCALE GENOMIC DNA]</scope>
    <source>
        <tissue evidence="2">Whole body</tissue>
    </source>
</reference>